<evidence type="ECO:0000256" key="1">
    <source>
        <dbReference type="SAM" id="Phobius"/>
    </source>
</evidence>
<dbReference type="Proteomes" id="UP000233249">
    <property type="component" value="Unassembled WGS sequence"/>
</dbReference>
<feature type="transmembrane region" description="Helical" evidence="1">
    <location>
        <begin position="74"/>
        <end position="91"/>
    </location>
</feature>
<dbReference type="STRING" id="1121365.GCA_000375365_02111"/>
<proteinExistence type="predicted"/>
<organism evidence="2 3">
    <name type="scientific">Corynebacterium mastitidis</name>
    <dbReference type="NCBI Taxonomy" id="161890"/>
    <lineage>
        <taxon>Bacteria</taxon>
        <taxon>Bacillati</taxon>
        <taxon>Actinomycetota</taxon>
        <taxon>Actinomycetes</taxon>
        <taxon>Mycobacteriales</taxon>
        <taxon>Corynebacteriaceae</taxon>
        <taxon>Corynebacterium</taxon>
    </lineage>
</organism>
<dbReference type="OrthoDB" id="4410589at2"/>
<comment type="caution">
    <text evidence="2">The sequence shown here is derived from an EMBL/GenBank/DDBJ whole genome shotgun (WGS) entry which is preliminary data.</text>
</comment>
<keyword evidence="1" id="KW-0472">Membrane</keyword>
<evidence type="ECO:0000313" key="2">
    <source>
        <dbReference type="EMBL" id="PKF68599.1"/>
    </source>
</evidence>
<protein>
    <submittedName>
        <fullName evidence="2">Uncharacterized protein</fullName>
    </submittedName>
</protein>
<feature type="transmembrane region" description="Helical" evidence="1">
    <location>
        <begin position="48"/>
        <end position="68"/>
    </location>
</feature>
<gene>
    <name evidence="2" type="ORF">CXB45_06215</name>
</gene>
<feature type="transmembrane region" description="Helical" evidence="1">
    <location>
        <begin position="150"/>
        <end position="173"/>
    </location>
</feature>
<dbReference type="EMBL" id="PJAF01000015">
    <property type="protein sequence ID" value="PKF68599.1"/>
    <property type="molecule type" value="Genomic_DNA"/>
</dbReference>
<sequence length="184" mass="20629">MKPLDSLLHDALDVTLGEDESQARRWRDRRARTPRRLASWRSPARQRLLIAAYFSALALGVVTAVGCFFWKPLVFLWIPVTLATSVCWFMMRATIDGKDLAPAAALDEYENQVLHRWRSLAYGLAVFFLLLLAFALIALAVGQPADLSRWIYSLGLLTILGYLTAVSLPVLGYSITFHSSDSKD</sequence>
<feature type="transmembrane region" description="Helical" evidence="1">
    <location>
        <begin position="120"/>
        <end position="144"/>
    </location>
</feature>
<name>A0A2N0X7D5_9CORY</name>
<keyword evidence="1" id="KW-1133">Transmembrane helix</keyword>
<dbReference type="RefSeq" id="WP_101173678.1">
    <property type="nucleotide sequence ID" value="NZ_JAKRKB010000015.1"/>
</dbReference>
<accession>A0A2N0X7D5</accession>
<reference evidence="2 3" key="1">
    <citation type="submission" date="2017-12" db="EMBL/GenBank/DDBJ databases">
        <title>Corynebacterium mastitidis 16-1433 Genome.</title>
        <authorList>
            <person name="Gulvik C.A."/>
        </authorList>
    </citation>
    <scope>NUCLEOTIDE SEQUENCE [LARGE SCALE GENOMIC DNA]</scope>
    <source>
        <strain evidence="2 3">16-1433</strain>
    </source>
</reference>
<keyword evidence="1" id="KW-0812">Transmembrane</keyword>
<evidence type="ECO:0000313" key="3">
    <source>
        <dbReference type="Proteomes" id="UP000233249"/>
    </source>
</evidence>
<dbReference type="AlphaFoldDB" id="A0A2N0X7D5"/>